<dbReference type="EC" id="2.3.2.27" evidence="6"/>
<protein>
    <recommendedName>
        <fullName evidence="17">E3 ubiquitin-protein ligase ZNRF1</fullName>
        <ecNumber evidence="6">2.3.2.27</ecNumber>
    </recommendedName>
    <alternativeName>
        <fullName evidence="18">RING-type E3 ubiquitin transferase ZNRF1</fullName>
    </alternativeName>
    <alternativeName>
        <fullName evidence="19">Zinc/RING finger protein 1</fullName>
    </alternativeName>
</protein>
<evidence type="ECO:0000256" key="13">
    <source>
        <dbReference type="ARBA" id="ARBA00022833"/>
    </source>
</evidence>
<reference evidence="23" key="1">
    <citation type="submission" date="2020-04" db="EMBL/GenBank/DDBJ databases">
        <authorList>
            <person name="Neveu A P."/>
        </authorList>
    </citation>
    <scope>NUCLEOTIDE SEQUENCE</scope>
    <source>
        <tissue evidence="23">Whole embryo</tissue>
    </source>
</reference>
<dbReference type="PANTHER" id="PTHR46661:SF4">
    <property type="entry name" value="RING-TYPE DOMAIN-CONTAINING PROTEIN"/>
    <property type="match status" value="1"/>
</dbReference>
<keyword evidence="12" id="KW-0833">Ubl conjugation pathway</keyword>
<accession>A0A6F9DYV9</accession>
<dbReference type="GO" id="GO:0016020">
    <property type="term" value="C:membrane"/>
    <property type="evidence" value="ECO:0007669"/>
    <property type="project" value="UniProtKB-SubCell"/>
</dbReference>
<evidence type="ECO:0000256" key="11">
    <source>
        <dbReference type="ARBA" id="ARBA00022771"/>
    </source>
</evidence>
<dbReference type="EMBL" id="LR792193">
    <property type="protein sequence ID" value="CAB3268055.1"/>
    <property type="molecule type" value="mRNA"/>
</dbReference>
<evidence type="ECO:0000256" key="8">
    <source>
        <dbReference type="ARBA" id="ARBA00022707"/>
    </source>
</evidence>
<evidence type="ECO:0000256" key="7">
    <source>
        <dbReference type="ARBA" id="ARBA00022679"/>
    </source>
</evidence>
<evidence type="ECO:0000256" key="15">
    <source>
        <dbReference type="ARBA" id="ARBA00023228"/>
    </source>
</evidence>
<evidence type="ECO:0000256" key="1">
    <source>
        <dbReference type="ARBA" id="ARBA00000900"/>
    </source>
</evidence>
<keyword evidence="8" id="KW-0519">Myristate</keyword>
<dbReference type="InterPro" id="IPR013083">
    <property type="entry name" value="Znf_RING/FYVE/PHD"/>
</dbReference>
<evidence type="ECO:0000256" key="16">
    <source>
        <dbReference type="ARBA" id="ARBA00023288"/>
    </source>
</evidence>
<keyword evidence="7" id="KW-0808">Transferase</keyword>
<gene>
    <name evidence="23" type="primary">Znrf2</name>
</gene>
<feature type="region of interest" description="Disordered" evidence="21">
    <location>
        <begin position="1"/>
        <end position="41"/>
    </location>
</feature>
<keyword evidence="10" id="KW-0967">Endosome</keyword>
<evidence type="ECO:0000256" key="19">
    <source>
        <dbReference type="ARBA" id="ARBA00042305"/>
    </source>
</evidence>
<keyword evidence="14" id="KW-0472">Membrane</keyword>
<keyword evidence="11 20" id="KW-0863">Zinc-finger</keyword>
<comment type="catalytic activity">
    <reaction evidence="1">
        <text>S-ubiquitinyl-[E2 ubiquitin-conjugating enzyme]-L-cysteine + [acceptor protein]-L-lysine = [E2 ubiquitin-conjugating enzyme]-L-cysteine + N(6)-ubiquitinyl-[acceptor protein]-L-lysine.</text>
        <dbReference type="EC" id="2.3.2.27"/>
    </reaction>
</comment>
<dbReference type="GO" id="GO:0005768">
    <property type="term" value="C:endosome"/>
    <property type="evidence" value="ECO:0007669"/>
    <property type="project" value="UniProtKB-SubCell"/>
</dbReference>
<evidence type="ECO:0000256" key="10">
    <source>
        <dbReference type="ARBA" id="ARBA00022753"/>
    </source>
</evidence>
<dbReference type="GO" id="GO:0061630">
    <property type="term" value="F:ubiquitin protein ligase activity"/>
    <property type="evidence" value="ECO:0007669"/>
    <property type="project" value="UniProtKB-EC"/>
</dbReference>
<dbReference type="PANTHER" id="PTHR46661">
    <property type="entry name" value="E3 UBIQUITIN-PROTEIN LIGASE ZNRF1-LIKE PROTEIN"/>
    <property type="match status" value="1"/>
</dbReference>
<dbReference type="SUPFAM" id="SSF57850">
    <property type="entry name" value="RING/U-box"/>
    <property type="match status" value="1"/>
</dbReference>
<dbReference type="GO" id="GO:0008270">
    <property type="term" value="F:zinc ion binding"/>
    <property type="evidence" value="ECO:0007669"/>
    <property type="project" value="UniProtKB-KW"/>
</dbReference>
<evidence type="ECO:0000256" key="2">
    <source>
        <dbReference type="ARBA" id="ARBA00004170"/>
    </source>
</evidence>
<dbReference type="PROSITE" id="PS50089">
    <property type="entry name" value="ZF_RING_2"/>
    <property type="match status" value="1"/>
</dbReference>
<dbReference type="GO" id="GO:0070936">
    <property type="term" value="P:protein K48-linked ubiquitination"/>
    <property type="evidence" value="ECO:0007669"/>
    <property type="project" value="TreeGrafter"/>
</dbReference>
<dbReference type="AlphaFoldDB" id="A0A6F9DYV9"/>
<feature type="compositionally biased region" description="Polar residues" evidence="21">
    <location>
        <begin position="32"/>
        <end position="41"/>
    </location>
</feature>
<evidence type="ECO:0000256" key="14">
    <source>
        <dbReference type="ARBA" id="ARBA00023136"/>
    </source>
</evidence>
<dbReference type="InterPro" id="IPR051878">
    <property type="entry name" value="ZNRF_ubiq-protein_ligase"/>
</dbReference>
<feature type="domain" description="RING-type" evidence="22">
    <location>
        <begin position="180"/>
        <end position="220"/>
    </location>
</feature>
<evidence type="ECO:0000313" key="23">
    <source>
        <dbReference type="EMBL" id="CAB3268055.1"/>
    </source>
</evidence>
<evidence type="ECO:0000256" key="20">
    <source>
        <dbReference type="PROSITE-ProRule" id="PRU00175"/>
    </source>
</evidence>
<keyword evidence="16" id="KW-0449">Lipoprotein</keyword>
<comment type="subcellular location">
    <subcellularLocation>
        <location evidence="3">Endosome</location>
    </subcellularLocation>
    <subcellularLocation>
        <location evidence="4">Lysosome</location>
    </subcellularLocation>
    <subcellularLocation>
        <location evidence="2">Membrane</location>
        <topology evidence="2">Peripheral membrane protein</topology>
    </subcellularLocation>
</comment>
<evidence type="ECO:0000256" key="4">
    <source>
        <dbReference type="ARBA" id="ARBA00004371"/>
    </source>
</evidence>
<keyword evidence="9" id="KW-0479">Metal-binding</keyword>
<evidence type="ECO:0000256" key="3">
    <source>
        <dbReference type="ARBA" id="ARBA00004177"/>
    </source>
</evidence>
<evidence type="ECO:0000256" key="12">
    <source>
        <dbReference type="ARBA" id="ARBA00022786"/>
    </source>
</evidence>
<dbReference type="SMART" id="SM00184">
    <property type="entry name" value="RING"/>
    <property type="match status" value="1"/>
</dbReference>
<dbReference type="GO" id="GO:0005764">
    <property type="term" value="C:lysosome"/>
    <property type="evidence" value="ECO:0007669"/>
    <property type="project" value="UniProtKB-SubCell"/>
</dbReference>
<evidence type="ECO:0000256" key="21">
    <source>
        <dbReference type="SAM" id="MobiDB-lite"/>
    </source>
</evidence>
<feature type="compositionally biased region" description="Polar residues" evidence="21">
    <location>
        <begin position="1"/>
        <end position="19"/>
    </location>
</feature>
<dbReference type="GO" id="GO:0043161">
    <property type="term" value="P:proteasome-mediated ubiquitin-dependent protein catabolic process"/>
    <property type="evidence" value="ECO:0007669"/>
    <property type="project" value="TreeGrafter"/>
</dbReference>
<feature type="region of interest" description="Disordered" evidence="21">
    <location>
        <begin position="101"/>
        <end position="122"/>
    </location>
</feature>
<evidence type="ECO:0000256" key="6">
    <source>
        <dbReference type="ARBA" id="ARBA00012483"/>
    </source>
</evidence>
<dbReference type="InterPro" id="IPR001841">
    <property type="entry name" value="Znf_RING"/>
</dbReference>
<evidence type="ECO:0000256" key="9">
    <source>
        <dbReference type="ARBA" id="ARBA00022723"/>
    </source>
</evidence>
<organism evidence="23">
    <name type="scientific">Phallusia mammillata</name>
    <dbReference type="NCBI Taxonomy" id="59560"/>
    <lineage>
        <taxon>Eukaryota</taxon>
        <taxon>Metazoa</taxon>
        <taxon>Chordata</taxon>
        <taxon>Tunicata</taxon>
        <taxon>Ascidiacea</taxon>
        <taxon>Phlebobranchia</taxon>
        <taxon>Ascidiidae</taxon>
        <taxon>Phallusia</taxon>
    </lineage>
</organism>
<sequence length="223" mass="24415">MGGKLSTPNSPTSSRSGTITERAPPPSGLAGPTSSRSASLTVGSMNRAHRRPFLHFDPSLIVDNPETVEAVRLARANSTDAGLRIPRTNYRWLYANHLQDSDSSPEGDAGSSRPLPPVPAHSNVSRSLPHYFFSTVRDSKCPLCGKMIPAEDVEVHFVMCLTKPRVTYNEDVVSTESGECAICLEDLEEGEPIARLPCLCIYHKTCIDQWFLKSQTCPEHPPD</sequence>
<evidence type="ECO:0000256" key="17">
    <source>
        <dbReference type="ARBA" id="ARBA00040227"/>
    </source>
</evidence>
<proteinExistence type="evidence at transcript level"/>
<evidence type="ECO:0000256" key="5">
    <source>
        <dbReference type="ARBA" id="ARBA00004906"/>
    </source>
</evidence>
<evidence type="ECO:0000259" key="22">
    <source>
        <dbReference type="PROSITE" id="PS50089"/>
    </source>
</evidence>
<keyword evidence="13" id="KW-0862">Zinc</keyword>
<dbReference type="Gene3D" id="3.30.40.10">
    <property type="entry name" value="Zinc/RING finger domain, C3HC4 (zinc finger)"/>
    <property type="match status" value="1"/>
</dbReference>
<dbReference type="Pfam" id="PF13639">
    <property type="entry name" value="zf-RING_2"/>
    <property type="match status" value="1"/>
</dbReference>
<name>A0A6F9DYV9_9ASCI</name>
<evidence type="ECO:0000256" key="18">
    <source>
        <dbReference type="ARBA" id="ARBA00042177"/>
    </source>
</evidence>
<comment type="pathway">
    <text evidence="5">Protein modification; protein ubiquitination.</text>
</comment>
<keyword evidence="15" id="KW-0458">Lysosome</keyword>
<dbReference type="FunFam" id="3.30.40.10:FF:000235">
    <property type="entry name" value="E3 ubiquitin-protein ligase ZNRF1"/>
    <property type="match status" value="1"/>
</dbReference>